<feature type="compositionally biased region" description="Acidic residues" evidence="1">
    <location>
        <begin position="66"/>
        <end position="78"/>
    </location>
</feature>
<feature type="compositionally biased region" description="Basic and acidic residues" evidence="1">
    <location>
        <begin position="83"/>
        <end position="101"/>
    </location>
</feature>
<feature type="compositionally biased region" description="Low complexity" evidence="1">
    <location>
        <begin position="126"/>
        <end position="138"/>
    </location>
</feature>
<proteinExistence type="predicted"/>
<dbReference type="Proteomes" id="UP000006038">
    <property type="component" value="Chromosome 5"/>
</dbReference>
<reference evidence="2" key="2">
    <citation type="submission" date="2013-04" db="UniProtKB">
        <authorList>
            <consortium name="EnsemblPlants"/>
        </authorList>
    </citation>
    <scope>IDENTIFICATION</scope>
</reference>
<dbReference type="Gramene" id="OB05G22640.1">
    <property type="protein sequence ID" value="OB05G22640.1"/>
    <property type="gene ID" value="OB05G22640"/>
</dbReference>
<sequence>MAVSPKGRPRRPSSLRMQASTGSAVTESAAPTNTQSGRKEAWRGAGTATSRRGTRPAAARNGGTEVELEADQEEEEQQPEAGHGVERGAAPRREEGSRLEDVGDNPRLAQGPEREREQEDEGHVHGPSSGSANSSGFSPCHTPSDAIFFTAMLVLPRTQARLLLPCG</sequence>
<evidence type="ECO:0000313" key="3">
    <source>
        <dbReference type="Proteomes" id="UP000006038"/>
    </source>
</evidence>
<dbReference type="EnsemblPlants" id="OB05G22640.1">
    <property type="protein sequence ID" value="OB05G22640.1"/>
    <property type="gene ID" value="OB05G22640"/>
</dbReference>
<name>J3M6P0_ORYBR</name>
<accession>J3M6P0</accession>
<protein>
    <submittedName>
        <fullName evidence="2">Uncharacterized protein</fullName>
    </submittedName>
</protein>
<organism evidence="2">
    <name type="scientific">Oryza brachyantha</name>
    <name type="common">malo sina</name>
    <dbReference type="NCBI Taxonomy" id="4533"/>
    <lineage>
        <taxon>Eukaryota</taxon>
        <taxon>Viridiplantae</taxon>
        <taxon>Streptophyta</taxon>
        <taxon>Embryophyta</taxon>
        <taxon>Tracheophyta</taxon>
        <taxon>Spermatophyta</taxon>
        <taxon>Magnoliopsida</taxon>
        <taxon>Liliopsida</taxon>
        <taxon>Poales</taxon>
        <taxon>Poaceae</taxon>
        <taxon>BOP clade</taxon>
        <taxon>Oryzoideae</taxon>
        <taxon>Oryzeae</taxon>
        <taxon>Oryzinae</taxon>
        <taxon>Oryza</taxon>
    </lineage>
</organism>
<dbReference type="AlphaFoldDB" id="J3M6P0"/>
<feature type="region of interest" description="Disordered" evidence="1">
    <location>
        <begin position="1"/>
        <end position="142"/>
    </location>
</feature>
<feature type="compositionally biased region" description="Basic and acidic residues" evidence="1">
    <location>
        <begin position="112"/>
        <end position="124"/>
    </location>
</feature>
<keyword evidence="3" id="KW-1185">Reference proteome</keyword>
<reference evidence="2" key="1">
    <citation type="journal article" date="2013" name="Nat. Commun.">
        <title>Whole-genome sequencing of Oryza brachyantha reveals mechanisms underlying Oryza genome evolution.</title>
        <authorList>
            <person name="Chen J."/>
            <person name="Huang Q."/>
            <person name="Gao D."/>
            <person name="Wang J."/>
            <person name="Lang Y."/>
            <person name="Liu T."/>
            <person name="Li B."/>
            <person name="Bai Z."/>
            <person name="Luis Goicoechea J."/>
            <person name="Liang C."/>
            <person name="Chen C."/>
            <person name="Zhang W."/>
            <person name="Sun S."/>
            <person name="Liao Y."/>
            <person name="Zhang X."/>
            <person name="Yang L."/>
            <person name="Song C."/>
            <person name="Wang M."/>
            <person name="Shi J."/>
            <person name="Liu G."/>
            <person name="Liu J."/>
            <person name="Zhou H."/>
            <person name="Zhou W."/>
            <person name="Yu Q."/>
            <person name="An N."/>
            <person name="Chen Y."/>
            <person name="Cai Q."/>
            <person name="Wang B."/>
            <person name="Liu B."/>
            <person name="Min J."/>
            <person name="Huang Y."/>
            <person name="Wu H."/>
            <person name="Li Z."/>
            <person name="Zhang Y."/>
            <person name="Yin Y."/>
            <person name="Song W."/>
            <person name="Jiang J."/>
            <person name="Jackson S.A."/>
            <person name="Wing R.A."/>
            <person name="Wang J."/>
            <person name="Chen M."/>
        </authorList>
    </citation>
    <scope>NUCLEOTIDE SEQUENCE [LARGE SCALE GENOMIC DNA]</scope>
    <source>
        <strain evidence="2">cv. IRGC 101232</strain>
    </source>
</reference>
<evidence type="ECO:0000313" key="2">
    <source>
        <dbReference type="EnsemblPlants" id="OB05G22640.1"/>
    </source>
</evidence>
<dbReference type="HOGENOM" id="CLU_1597026_0_0_1"/>
<evidence type="ECO:0000256" key="1">
    <source>
        <dbReference type="SAM" id="MobiDB-lite"/>
    </source>
</evidence>
<feature type="compositionally biased region" description="Polar residues" evidence="1">
    <location>
        <begin position="15"/>
        <end position="36"/>
    </location>
</feature>